<evidence type="ECO:0000313" key="2">
    <source>
        <dbReference type="Proteomes" id="UP000295124"/>
    </source>
</evidence>
<dbReference type="SUPFAM" id="SSF50494">
    <property type="entry name" value="Trypsin-like serine proteases"/>
    <property type="match status" value="1"/>
</dbReference>
<dbReference type="AlphaFoldDB" id="A0A4R4ZLS3"/>
<dbReference type="InterPro" id="IPR009003">
    <property type="entry name" value="Peptidase_S1_PA"/>
</dbReference>
<protein>
    <recommendedName>
        <fullName evidence="3">Serine protease</fullName>
    </recommendedName>
</protein>
<organism evidence="1 2">
    <name type="scientific">Kribbella antibiotica</name>
    <dbReference type="NCBI Taxonomy" id="190195"/>
    <lineage>
        <taxon>Bacteria</taxon>
        <taxon>Bacillati</taxon>
        <taxon>Actinomycetota</taxon>
        <taxon>Actinomycetes</taxon>
        <taxon>Propionibacteriales</taxon>
        <taxon>Kribbellaceae</taxon>
        <taxon>Kribbella</taxon>
    </lineage>
</organism>
<proteinExistence type="predicted"/>
<dbReference type="Proteomes" id="UP000295124">
    <property type="component" value="Unassembled WGS sequence"/>
</dbReference>
<gene>
    <name evidence="1" type="ORF">E1263_16080</name>
</gene>
<name>A0A4R4ZLS3_9ACTN</name>
<dbReference type="OrthoDB" id="1491548at2"/>
<accession>A0A4R4ZLS3</accession>
<dbReference type="RefSeq" id="WP_132168118.1">
    <property type="nucleotide sequence ID" value="NZ_SMKX01000039.1"/>
</dbReference>
<dbReference type="EMBL" id="SMKX01000039">
    <property type="protein sequence ID" value="TDD59170.1"/>
    <property type="molecule type" value="Genomic_DNA"/>
</dbReference>
<sequence length="342" mass="36726">MTAQDIDDVVEVDDYYDKAKIRPLQGGCYTEHLELSGMVYGTLGCAVTYTGPDGGPHGDNEYLRHGDTYALSAAHVIGGIGTTVGQPTNTDNDVLGAVQLAVLLEDDPYGDFAICDLFRYPDKFQPEIISLGAVLGEYDVTDEDHGELTVSKRGSQTGTTRGRVENTNVTARFTHGGREYELKGLIQIGALKGQFADHGDSGSVVVGPLNQVIGLLVGASLDFTQGYAVPIARIRERLQVKVRTANLWFHGGPVLRVPKGQDEVTLFLRLSAPAPTIGVDFDLTTDKSTSAKVPPQTTIPSQGLRSVPIKVTRIPGATGVTRINAVAEHIPNLKTQLVLQFE</sequence>
<dbReference type="Gene3D" id="2.40.10.10">
    <property type="entry name" value="Trypsin-like serine proteases"/>
    <property type="match status" value="1"/>
</dbReference>
<evidence type="ECO:0000313" key="1">
    <source>
        <dbReference type="EMBL" id="TDD59170.1"/>
    </source>
</evidence>
<reference evidence="1 2" key="1">
    <citation type="submission" date="2019-03" db="EMBL/GenBank/DDBJ databases">
        <title>Draft genome sequences of novel Actinobacteria.</title>
        <authorList>
            <person name="Sahin N."/>
            <person name="Ay H."/>
            <person name="Saygin H."/>
        </authorList>
    </citation>
    <scope>NUCLEOTIDE SEQUENCE [LARGE SCALE GENOMIC DNA]</scope>
    <source>
        <strain evidence="1 2">JCM 13523</strain>
    </source>
</reference>
<dbReference type="InterPro" id="IPR043504">
    <property type="entry name" value="Peptidase_S1_PA_chymotrypsin"/>
</dbReference>
<keyword evidence="2" id="KW-1185">Reference proteome</keyword>
<evidence type="ECO:0008006" key="3">
    <source>
        <dbReference type="Google" id="ProtNLM"/>
    </source>
</evidence>
<comment type="caution">
    <text evidence="1">The sequence shown here is derived from an EMBL/GenBank/DDBJ whole genome shotgun (WGS) entry which is preliminary data.</text>
</comment>